<dbReference type="KEGG" id="salf:SMD44_p10058"/>
<evidence type="ECO:0000313" key="13">
    <source>
        <dbReference type="Proteomes" id="UP000195880"/>
    </source>
</evidence>
<evidence type="ECO:0000256" key="10">
    <source>
        <dbReference type="SAM" id="Phobius"/>
    </source>
</evidence>
<feature type="transmembrane region" description="Helical" evidence="10">
    <location>
        <begin position="324"/>
        <end position="354"/>
    </location>
</feature>
<dbReference type="EMBL" id="CP023976">
    <property type="protein sequence ID" value="ATM24557.1"/>
    <property type="molecule type" value="Genomic_DNA"/>
</dbReference>
<evidence type="ECO:0000256" key="8">
    <source>
        <dbReference type="ARBA" id="ARBA00023136"/>
    </source>
</evidence>
<evidence type="ECO:0000256" key="5">
    <source>
        <dbReference type="ARBA" id="ARBA00022683"/>
    </source>
</evidence>
<feature type="transmembrane region" description="Helical" evidence="10">
    <location>
        <begin position="366"/>
        <end position="388"/>
    </location>
</feature>
<geneLocation type="plasmid" evidence="13">
    <name>pmdjk44.1</name>
</geneLocation>
<evidence type="ECO:0000256" key="9">
    <source>
        <dbReference type="SAM" id="MobiDB-lite"/>
    </source>
</evidence>
<evidence type="ECO:0000256" key="4">
    <source>
        <dbReference type="ARBA" id="ARBA00022597"/>
    </source>
</evidence>
<dbReference type="InterPro" id="IPR050429">
    <property type="entry name" value="PTS_Glucose_EIICBA"/>
</dbReference>
<keyword evidence="7 10" id="KW-1133">Transmembrane helix</keyword>
<dbReference type="OrthoDB" id="4083762at2"/>
<evidence type="ECO:0000256" key="2">
    <source>
        <dbReference type="ARBA" id="ARBA00022448"/>
    </source>
</evidence>
<feature type="transmembrane region" description="Helical" evidence="10">
    <location>
        <begin position="72"/>
        <end position="92"/>
    </location>
</feature>
<feature type="domain" description="PTS EIIC type-1" evidence="11">
    <location>
        <begin position="22"/>
        <end position="400"/>
    </location>
</feature>
<dbReference type="GO" id="GO:0009401">
    <property type="term" value="P:phosphoenolpyruvate-dependent sugar phosphotransferase system"/>
    <property type="evidence" value="ECO:0007669"/>
    <property type="project" value="UniProtKB-KW"/>
</dbReference>
<evidence type="ECO:0000256" key="1">
    <source>
        <dbReference type="ARBA" id="ARBA00004651"/>
    </source>
</evidence>
<protein>
    <recommendedName>
        <fullName evidence="11">PTS EIIC type-1 domain-containing protein</fullName>
    </recommendedName>
</protein>
<dbReference type="GO" id="GO:0090563">
    <property type="term" value="F:protein-phosphocysteine-sugar phosphotransferase activity"/>
    <property type="evidence" value="ECO:0007669"/>
    <property type="project" value="TreeGrafter"/>
</dbReference>
<dbReference type="GO" id="GO:0005886">
    <property type="term" value="C:plasma membrane"/>
    <property type="evidence" value="ECO:0007669"/>
    <property type="project" value="UniProtKB-SubCell"/>
</dbReference>
<evidence type="ECO:0000259" key="11">
    <source>
        <dbReference type="PROSITE" id="PS51103"/>
    </source>
</evidence>
<evidence type="ECO:0000256" key="3">
    <source>
        <dbReference type="ARBA" id="ARBA00022475"/>
    </source>
</evidence>
<dbReference type="PANTHER" id="PTHR30009">
    <property type="entry name" value="CYTOCHROME C-TYPE SYNTHESIS PROTEIN AND PTS TRANSMEMBRANE COMPONENT"/>
    <property type="match status" value="1"/>
</dbReference>
<keyword evidence="8 10" id="KW-0472">Membrane</keyword>
<accession>A0A291W3S3</accession>
<keyword evidence="13" id="KW-1185">Reference proteome</keyword>
<keyword evidence="3" id="KW-1003">Cell membrane</keyword>
<name>A0A291W3S3_9ACTN</name>
<evidence type="ECO:0000256" key="6">
    <source>
        <dbReference type="ARBA" id="ARBA00022692"/>
    </source>
</evidence>
<feature type="transmembrane region" description="Helical" evidence="10">
    <location>
        <begin position="262"/>
        <end position="282"/>
    </location>
</feature>
<dbReference type="PANTHER" id="PTHR30009:SF4">
    <property type="entry name" value="PTS SYSTEM N-ACETYLGLUCOSAMINE-SPECIFIC EIICBA COMPONENT"/>
    <property type="match status" value="1"/>
</dbReference>
<dbReference type="Pfam" id="PF02378">
    <property type="entry name" value="PTS_EIIC"/>
    <property type="match status" value="1"/>
</dbReference>
<comment type="subcellular location">
    <subcellularLocation>
        <location evidence="1">Cell membrane</location>
        <topology evidence="1">Multi-pass membrane protein</topology>
    </subcellularLocation>
</comment>
<feature type="transmembrane region" description="Helical" evidence="10">
    <location>
        <begin position="168"/>
        <end position="189"/>
    </location>
</feature>
<dbReference type="PROSITE" id="PS51103">
    <property type="entry name" value="PTS_EIIC_TYPE_1"/>
    <property type="match status" value="1"/>
</dbReference>
<dbReference type="Proteomes" id="UP000195880">
    <property type="component" value="Plasmid pMDJK44.1"/>
</dbReference>
<reference evidence="12 13" key="1">
    <citation type="submission" date="2017-10" db="EMBL/GenBank/DDBJ databases">
        <title>Streptomyces alboflavus Genome sequencing and assembly.</title>
        <authorList>
            <person name="Wang Y."/>
            <person name="Du B."/>
            <person name="Ding Y."/>
            <person name="Liu H."/>
            <person name="Hou Q."/>
            <person name="Liu K."/>
            <person name="Wang C."/>
            <person name="Yao L."/>
        </authorList>
    </citation>
    <scope>NUCLEOTIDE SEQUENCE [LARGE SCALE GENOMIC DNA]</scope>
    <source>
        <strain evidence="12 13">MDJK44</strain>
        <plasmid evidence="13">Plasmid pmdjk44.1</plasmid>
    </source>
</reference>
<dbReference type="GO" id="GO:0015764">
    <property type="term" value="P:N-acetylglucosamine transport"/>
    <property type="evidence" value="ECO:0007669"/>
    <property type="project" value="TreeGrafter"/>
</dbReference>
<feature type="region of interest" description="Disordered" evidence="9">
    <location>
        <begin position="1"/>
        <end position="25"/>
    </location>
</feature>
<gene>
    <name evidence="12" type="ORF">SMD44_p10058</name>
</gene>
<evidence type="ECO:0000313" key="12">
    <source>
        <dbReference type="EMBL" id="ATM24557.1"/>
    </source>
</evidence>
<dbReference type="RefSeq" id="WP_100112400.1">
    <property type="nucleotide sequence ID" value="NZ_CP023976.1"/>
</dbReference>
<feature type="transmembrane region" description="Helical" evidence="10">
    <location>
        <begin position="294"/>
        <end position="312"/>
    </location>
</feature>
<keyword evidence="12" id="KW-0614">Plasmid</keyword>
<dbReference type="InterPro" id="IPR013013">
    <property type="entry name" value="PTS_EIIC_1"/>
</dbReference>
<evidence type="ECO:0000256" key="7">
    <source>
        <dbReference type="ARBA" id="ARBA00022989"/>
    </source>
</evidence>
<sequence>MPTATAPSRPLDKEDSPPSATGQAAGRMRRMGQALALPIAAMPAAGLLLRLGQPDLIGRFESWHRVAAMLSATGSAVLDFLPLLFAAGLALGTARGRSAAAGPALAALICYLVMARIILVWHPLDAADATAGMAPARWPYGALTGILAGLLAVAVWRWAVDRRHLPAFVGYAVILASALAGGALLGFLYPWVDQALTAFAETISSNAVVGGGLFGFANRALIPLGLHQIPNTLVWFVAGECGQGTTGDIPCFFAHDPEAGLFMSGFFPVAIFGLPAAALAMWHATPRDHKATGSLLLTGAMLSAAFGVTEPLELSFAFTALRLYLAHAVLTGLSLAIVNALGVHAGFFFSAGLLDLGFNWSISTRPALLLVVGAVYAVIYYTLFRFAITRFDLATPGRRPRPNSTEGKTS</sequence>
<organism evidence="12 13">
    <name type="scientific">Streptomyces alboflavus</name>
    <dbReference type="NCBI Taxonomy" id="67267"/>
    <lineage>
        <taxon>Bacteria</taxon>
        <taxon>Bacillati</taxon>
        <taxon>Actinomycetota</taxon>
        <taxon>Actinomycetes</taxon>
        <taxon>Kitasatosporales</taxon>
        <taxon>Streptomycetaceae</taxon>
        <taxon>Streptomyces</taxon>
    </lineage>
</organism>
<dbReference type="InterPro" id="IPR003352">
    <property type="entry name" value="PTS_EIIC"/>
</dbReference>
<feature type="transmembrane region" description="Helical" evidence="10">
    <location>
        <begin position="104"/>
        <end position="124"/>
    </location>
</feature>
<keyword evidence="2" id="KW-0813">Transport</keyword>
<keyword evidence="4" id="KW-0762">Sugar transport</keyword>
<feature type="transmembrane region" description="Helical" evidence="10">
    <location>
        <begin position="34"/>
        <end position="52"/>
    </location>
</feature>
<keyword evidence="6 10" id="KW-0812">Transmembrane</keyword>
<dbReference type="GO" id="GO:0008982">
    <property type="term" value="F:protein-N(PI)-phosphohistidine-sugar phosphotransferase activity"/>
    <property type="evidence" value="ECO:0007669"/>
    <property type="project" value="InterPro"/>
</dbReference>
<keyword evidence="5" id="KW-0598">Phosphotransferase system</keyword>
<dbReference type="AlphaFoldDB" id="A0A291W3S3"/>
<proteinExistence type="predicted"/>
<feature type="transmembrane region" description="Helical" evidence="10">
    <location>
        <begin position="136"/>
        <end position="156"/>
    </location>
</feature>